<dbReference type="GO" id="GO:0000155">
    <property type="term" value="F:phosphorelay sensor kinase activity"/>
    <property type="evidence" value="ECO:0007669"/>
    <property type="project" value="InterPro"/>
</dbReference>
<dbReference type="InterPro" id="IPR036890">
    <property type="entry name" value="HATPase_C_sf"/>
</dbReference>
<evidence type="ECO:0000259" key="8">
    <source>
        <dbReference type="PROSITE" id="PS50885"/>
    </source>
</evidence>
<dbReference type="InterPro" id="IPR003594">
    <property type="entry name" value="HATPase_dom"/>
</dbReference>
<keyword evidence="7" id="KW-0812">Transmembrane</keyword>
<evidence type="ECO:0000313" key="9">
    <source>
        <dbReference type="EMBL" id="SED13256.1"/>
    </source>
</evidence>
<feature type="transmembrane region" description="Helical" evidence="7">
    <location>
        <begin position="166"/>
        <end position="189"/>
    </location>
</feature>
<sequence length="460" mass="49034">MEPKLPRLSKSLSTKSSNPLWNRLSLRARLLLPLAAMIVGALLLGGLALETFSPEQFADENAQGARSAQLVADALNAALAAANNPQQTLDAFADGLGTLAAIEFVPAGSKPPRTTTETYPGNVPAWFTALLQIPQLGSTHPIRIGTAHVGDILFKPDLSAEILEKWVGFLAIVASAAALMLLAGLSAYFTTGTALHPLAQLGAGLTRMRNGDFDATIPLAGPPEIRRSCAEANELAATLKRLSRDNRNLLRKLVAVQDDERRELARELHDEMGPLLFAIRANATALSDPEAEGPPEPGSPAHGILSAAEALQQANRRVLEGLSPVYVAELGLAASIQALLRNAQSQAPGLCVASRIDHRLNELDGLISQTTYRVIQEGLTNVLRHAQATTMGVVATVNGDQIQIEITDDGVGLPRDLTFGRGLTGMHDRVRALDGKLQVLREHGRTVARCRLPLDHPVGQ</sequence>
<keyword evidence="7" id="KW-1133">Transmembrane helix</keyword>
<dbReference type="Proteomes" id="UP000198992">
    <property type="component" value="Unassembled WGS sequence"/>
</dbReference>
<dbReference type="PANTHER" id="PTHR24421">
    <property type="entry name" value="NITRATE/NITRITE SENSOR PROTEIN NARX-RELATED"/>
    <property type="match status" value="1"/>
</dbReference>
<comment type="subcellular location">
    <subcellularLocation>
        <location evidence="1">Membrane</location>
    </subcellularLocation>
</comment>
<dbReference type="SUPFAM" id="SSF55874">
    <property type="entry name" value="ATPase domain of HSP90 chaperone/DNA topoisomerase II/histidine kinase"/>
    <property type="match status" value="1"/>
</dbReference>
<evidence type="ECO:0000256" key="5">
    <source>
        <dbReference type="ARBA" id="ARBA00023012"/>
    </source>
</evidence>
<dbReference type="Pfam" id="PF07730">
    <property type="entry name" value="HisKA_3"/>
    <property type="match status" value="1"/>
</dbReference>
<dbReference type="Gene3D" id="1.20.5.1930">
    <property type="match status" value="1"/>
</dbReference>
<proteinExistence type="predicted"/>
<accession>A0A1H4Y5L3</accession>
<dbReference type="RefSeq" id="WP_171947776.1">
    <property type="nucleotide sequence ID" value="NZ_FNTH01000001.1"/>
</dbReference>
<dbReference type="InterPro" id="IPR003660">
    <property type="entry name" value="HAMP_dom"/>
</dbReference>
<keyword evidence="7" id="KW-0472">Membrane</keyword>
<feature type="domain" description="HAMP" evidence="8">
    <location>
        <begin position="192"/>
        <end position="244"/>
    </location>
</feature>
<dbReference type="AlphaFoldDB" id="A0A1H4Y5L3"/>
<keyword evidence="5" id="KW-0902">Two-component regulatory system</keyword>
<protein>
    <submittedName>
        <fullName evidence="9">Histidine kinase</fullName>
    </submittedName>
</protein>
<keyword evidence="6" id="KW-0175">Coiled coil</keyword>
<dbReference type="EMBL" id="FNTH01000001">
    <property type="protein sequence ID" value="SED13256.1"/>
    <property type="molecule type" value="Genomic_DNA"/>
</dbReference>
<name>A0A1H4Y5L3_9BRAD</name>
<dbReference type="GO" id="GO:0016020">
    <property type="term" value="C:membrane"/>
    <property type="evidence" value="ECO:0007669"/>
    <property type="project" value="UniProtKB-SubCell"/>
</dbReference>
<dbReference type="Gene3D" id="3.30.565.10">
    <property type="entry name" value="Histidine kinase-like ATPase, C-terminal domain"/>
    <property type="match status" value="1"/>
</dbReference>
<evidence type="ECO:0000256" key="6">
    <source>
        <dbReference type="SAM" id="Coils"/>
    </source>
</evidence>
<feature type="transmembrane region" description="Helical" evidence="7">
    <location>
        <begin position="30"/>
        <end position="49"/>
    </location>
</feature>
<evidence type="ECO:0000256" key="1">
    <source>
        <dbReference type="ARBA" id="ARBA00004370"/>
    </source>
</evidence>
<evidence type="ECO:0000313" key="10">
    <source>
        <dbReference type="Proteomes" id="UP000198992"/>
    </source>
</evidence>
<evidence type="ECO:0000256" key="7">
    <source>
        <dbReference type="SAM" id="Phobius"/>
    </source>
</evidence>
<dbReference type="GO" id="GO:0046983">
    <property type="term" value="F:protein dimerization activity"/>
    <property type="evidence" value="ECO:0007669"/>
    <property type="project" value="InterPro"/>
</dbReference>
<reference evidence="9 10" key="1">
    <citation type="submission" date="2016-10" db="EMBL/GenBank/DDBJ databases">
        <authorList>
            <person name="de Groot N.N."/>
        </authorList>
    </citation>
    <scope>NUCLEOTIDE SEQUENCE [LARGE SCALE GENOMIC DNA]</scope>
    <source>
        <strain evidence="9 10">MT12</strain>
    </source>
</reference>
<dbReference type="Pfam" id="PF00672">
    <property type="entry name" value="HAMP"/>
    <property type="match status" value="1"/>
</dbReference>
<feature type="coiled-coil region" evidence="6">
    <location>
        <begin position="232"/>
        <end position="259"/>
    </location>
</feature>
<dbReference type="PROSITE" id="PS50885">
    <property type="entry name" value="HAMP"/>
    <property type="match status" value="1"/>
</dbReference>
<evidence type="ECO:0000256" key="4">
    <source>
        <dbReference type="ARBA" id="ARBA00022777"/>
    </source>
</evidence>
<gene>
    <name evidence="9" type="ORF">SAMN05444164_3797</name>
</gene>
<dbReference type="PANTHER" id="PTHR24421:SF58">
    <property type="entry name" value="SIGNAL TRANSDUCTION HISTIDINE-PROTEIN KINASE_PHOSPHATASE UHPB"/>
    <property type="match status" value="1"/>
</dbReference>
<dbReference type="InterPro" id="IPR011712">
    <property type="entry name" value="Sig_transdc_His_kin_sub3_dim/P"/>
</dbReference>
<evidence type="ECO:0000256" key="2">
    <source>
        <dbReference type="ARBA" id="ARBA00022553"/>
    </source>
</evidence>
<keyword evidence="3" id="KW-0808">Transferase</keyword>
<keyword evidence="4 9" id="KW-0418">Kinase</keyword>
<organism evidence="9 10">
    <name type="scientific">Bradyrhizobium erythrophlei</name>
    <dbReference type="NCBI Taxonomy" id="1437360"/>
    <lineage>
        <taxon>Bacteria</taxon>
        <taxon>Pseudomonadati</taxon>
        <taxon>Pseudomonadota</taxon>
        <taxon>Alphaproteobacteria</taxon>
        <taxon>Hyphomicrobiales</taxon>
        <taxon>Nitrobacteraceae</taxon>
        <taxon>Bradyrhizobium</taxon>
    </lineage>
</organism>
<dbReference type="CDD" id="cd16917">
    <property type="entry name" value="HATPase_UhpB-NarQ-NarX-like"/>
    <property type="match status" value="1"/>
</dbReference>
<dbReference type="InterPro" id="IPR050482">
    <property type="entry name" value="Sensor_HK_TwoCompSys"/>
</dbReference>
<keyword evidence="2" id="KW-0597">Phosphoprotein</keyword>
<dbReference type="Pfam" id="PF02518">
    <property type="entry name" value="HATPase_c"/>
    <property type="match status" value="1"/>
</dbReference>
<evidence type="ECO:0000256" key="3">
    <source>
        <dbReference type="ARBA" id="ARBA00022679"/>
    </source>
</evidence>